<dbReference type="PANTHER" id="PTHR10366">
    <property type="entry name" value="NAD DEPENDENT EPIMERASE/DEHYDRATASE"/>
    <property type="match status" value="1"/>
</dbReference>
<keyword evidence="1" id="KW-0560">Oxidoreductase</keyword>
<dbReference type="OrthoDB" id="2735536at2759"/>
<dbReference type="InterPro" id="IPR002225">
    <property type="entry name" value="3Beta_OHSteriod_DH/Estase"/>
</dbReference>
<dbReference type="Proteomes" id="UP000236333">
    <property type="component" value="Unassembled WGS sequence"/>
</dbReference>
<dbReference type="PANTHER" id="PTHR10366:SF355">
    <property type="entry name" value="3-BETA HYDROXYSTEROID DEHYDROGENASE_ISOMERASE DOMAIN-CONTAINING PROTEIN"/>
    <property type="match status" value="1"/>
</dbReference>
<sequence length="285" mass="28071">MVGEGARRRVAITGGCGFLGLRLANTILEDEHGGVEEAVLLDLAPPTRGLPRNCRFLAVSVADAAGVDAAFTAAGRLDAVFHVASYGMSGRELRGGGERIRAVNVGGTANVLAACLRHAVPRLVYVSTVNVIFVGRPIHGGDESAPYPPPSAYKDHYSASKAEAERMVLAANGTPLGGGGSGSGSVDGAAAPATTAAASGSSEGAARNSSHAAAAGNGGAGGCSGSGGGGGGGGGGGDGLLYTCAVRSTGIWGAGETRHQPRVIRMVRAGLFAATFGDSAGLSDW</sequence>
<evidence type="ECO:0000256" key="2">
    <source>
        <dbReference type="SAM" id="MobiDB-lite"/>
    </source>
</evidence>
<reference evidence="4 5" key="1">
    <citation type="journal article" date="2017" name="Mol. Biol. Evol.">
        <title>The 4-celled Tetrabaena socialis nuclear genome reveals the essential components for genetic control of cell number at the origin of multicellularity in the volvocine lineage.</title>
        <authorList>
            <person name="Featherston J."/>
            <person name="Arakaki Y."/>
            <person name="Hanschen E.R."/>
            <person name="Ferris P.J."/>
            <person name="Michod R.E."/>
            <person name="Olson B.J.S.C."/>
            <person name="Nozaki H."/>
            <person name="Durand P.M."/>
        </authorList>
    </citation>
    <scope>NUCLEOTIDE SEQUENCE [LARGE SCALE GENOMIC DNA]</scope>
    <source>
        <strain evidence="4 5">NIES-571</strain>
    </source>
</reference>
<proteinExistence type="predicted"/>
<feature type="region of interest" description="Disordered" evidence="2">
    <location>
        <begin position="200"/>
        <end position="221"/>
    </location>
</feature>
<organism evidence="4 5">
    <name type="scientific">Tetrabaena socialis</name>
    <dbReference type="NCBI Taxonomy" id="47790"/>
    <lineage>
        <taxon>Eukaryota</taxon>
        <taxon>Viridiplantae</taxon>
        <taxon>Chlorophyta</taxon>
        <taxon>core chlorophytes</taxon>
        <taxon>Chlorophyceae</taxon>
        <taxon>CS clade</taxon>
        <taxon>Chlamydomonadales</taxon>
        <taxon>Tetrabaenaceae</taxon>
        <taxon>Tetrabaena</taxon>
    </lineage>
</organism>
<gene>
    <name evidence="4" type="ORF">TSOC_010210</name>
</gene>
<dbReference type="EMBL" id="PGGS01000474">
    <property type="protein sequence ID" value="PNH03700.1"/>
    <property type="molecule type" value="Genomic_DNA"/>
</dbReference>
<dbReference type="Gene3D" id="3.40.50.720">
    <property type="entry name" value="NAD(P)-binding Rossmann-like Domain"/>
    <property type="match status" value="1"/>
</dbReference>
<feature type="domain" description="3-beta hydroxysteroid dehydrogenase/isomerase" evidence="3">
    <location>
        <begin position="11"/>
        <end position="180"/>
    </location>
</feature>
<dbReference type="SUPFAM" id="SSF51735">
    <property type="entry name" value="NAD(P)-binding Rossmann-fold domains"/>
    <property type="match status" value="1"/>
</dbReference>
<evidence type="ECO:0000259" key="3">
    <source>
        <dbReference type="Pfam" id="PF01073"/>
    </source>
</evidence>
<name>A0A2J7ZTY7_9CHLO</name>
<dbReference type="AlphaFoldDB" id="A0A2J7ZTY7"/>
<keyword evidence="5" id="KW-1185">Reference proteome</keyword>
<evidence type="ECO:0000313" key="4">
    <source>
        <dbReference type="EMBL" id="PNH03700.1"/>
    </source>
</evidence>
<evidence type="ECO:0000313" key="5">
    <source>
        <dbReference type="Proteomes" id="UP000236333"/>
    </source>
</evidence>
<feature type="domain" description="3-beta hydroxysteroid dehydrogenase/isomerase" evidence="3">
    <location>
        <begin position="239"/>
        <end position="285"/>
    </location>
</feature>
<dbReference type="GO" id="GO:0006694">
    <property type="term" value="P:steroid biosynthetic process"/>
    <property type="evidence" value="ECO:0007669"/>
    <property type="project" value="InterPro"/>
</dbReference>
<protein>
    <submittedName>
        <fullName evidence="4">Short-chain dehydrogenase/reductase family 42E member 1</fullName>
    </submittedName>
</protein>
<dbReference type="GO" id="GO:0016616">
    <property type="term" value="F:oxidoreductase activity, acting on the CH-OH group of donors, NAD or NADP as acceptor"/>
    <property type="evidence" value="ECO:0007669"/>
    <property type="project" value="InterPro"/>
</dbReference>
<dbReference type="InterPro" id="IPR036291">
    <property type="entry name" value="NAD(P)-bd_dom_sf"/>
</dbReference>
<dbReference type="Pfam" id="PF01073">
    <property type="entry name" value="3Beta_HSD"/>
    <property type="match status" value="2"/>
</dbReference>
<evidence type="ECO:0000256" key="1">
    <source>
        <dbReference type="ARBA" id="ARBA00023002"/>
    </source>
</evidence>
<dbReference type="InterPro" id="IPR050425">
    <property type="entry name" value="NAD(P)_dehydrat-like"/>
</dbReference>
<accession>A0A2J7ZTY7</accession>
<comment type="caution">
    <text evidence="4">The sequence shown here is derived from an EMBL/GenBank/DDBJ whole genome shotgun (WGS) entry which is preliminary data.</text>
</comment>
<feature type="compositionally biased region" description="Low complexity" evidence="2">
    <location>
        <begin position="200"/>
        <end position="215"/>
    </location>
</feature>